<organism evidence="1 2">
    <name type="scientific">Sphingomonas cavernae</name>
    <dbReference type="NCBI Taxonomy" id="2320861"/>
    <lineage>
        <taxon>Bacteria</taxon>
        <taxon>Pseudomonadati</taxon>
        <taxon>Pseudomonadota</taxon>
        <taxon>Alphaproteobacteria</taxon>
        <taxon>Sphingomonadales</taxon>
        <taxon>Sphingomonadaceae</taxon>
        <taxon>Sphingomonas</taxon>
    </lineage>
</organism>
<dbReference type="Pfam" id="PF09650">
    <property type="entry name" value="PHA_gran_rgn"/>
    <property type="match status" value="1"/>
</dbReference>
<keyword evidence="2" id="KW-1185">Reference proteome</keyword>
<dbReference type="Proteomes" id="UP000286100">
    <property type="component" value="Unassembled WGS sequence"/>
</dbReference>
<comment type="caution">
    <text evidence="1">The sequence shown here is derived from an EMBL/GenBank/DDBJ whole genome shotgun (WGS) entry which is preliminary data.</text>
</comment>
<accession>A0A418W6C7</accession>
<proteinExistence type="predicted"/>
<evidence type="ECO:0000313" key="1">
    <source>
        <dbReference type="EMBL" id="RJF85477.1"/>
    </source>
</evidence>
<evidence type="ECO:0008006" key="3">
    <source>
        <dbReference type="Google" id="ProtNLM"/>
    </source>
</evidence>
<dbReference type="EMBL" id="QYUM01000004">
    <property type="protein sequence ID" value="RJF85477.1"/>
    <property type="molecule type" value="Genomic_DNA"/>
</dbReference>
<dbReference type="OrthoDB" id="8853368at2"/>
<name>A0A418W6C7_9SPHN</name>
<evidence type="ECO:0000313" key="2">
    <source>
        <dbReference type="Proteomes" id="UP000286100"/>
    </source>
</evidence>
<dbReference type="RefSeq" id="WP_119764264.1">
    <property type="nucleotide sequence ID" value="NZ_QYUM01000004.1"/>
</dbReference>
<protein>
    <recommendedName>
        <fullName evidence="3">Polyhydroxyalkanoic acid synthase</fullName>
    </recommendedName>
</protein>
<dbReference type="InterPro" id="IPR013433">
    <property type="entry name" value="PHA_gran_rgn"/>
</dbReference>
<gene>
    <name evidence="1" type="ORF">D3876_16195</name>
</gene>
<dbReference type="AlphaFoldDB" id="A0A418W6C7"/>
<sequence>MIIDIPHRLERDEVKRRLQSRIGELPEHIPGGIAEVSSSWPAPDRMAIAVGALGQQVTGTLDVHEHFVRLTVTLPAALSFMGPLIEAAIRQKGEKLLLEDAR</sequence>
<reference evidence="1 2" key="1">
    <citation type="submission" date="2018-09" db="EMBL/GenBank/DDBJ databases">
        <authorList>
            <person name="Zhu H."/>
        </authorList>
    </citation>
    <scope>NUCLEOTIDE SEQUENCE [LARGE SCALE GENOMIC DNA]</scope>
    <source>
        <strain evidence="1 2">K2R01-6</strain>
    </source>
</reference>